<reference evidence="5" key="1">
    <citation type="journal article" date="2017" name="Nat. Commun.">
        <title>The asparagus genome sheds light on the origin and evolution of a young Y chromosome.</title>
        <authorList>
            <person name="Harkess A."/>
            <person name="Zhou J."/>
            <person name="Xu C."/>
            <person name="Bowers J.E."/>
            <person name="Van der Hulst R."/>
            <person name="Ayyampalayam S."/>
            <person name="Mercati F."/>
            <person name="Riccardi P."/>
            <person name="McKain M.R."/>
            <person name="Kakrana A."/>
            <person name="Tang H."/>
            <person name="Ray J."/>
            <person name="Groenendijk J."/>
            <person name="Arikit S."/>
            <person name="Mathioni S.M."/>
            <person name="Nakano M."/>
            <person name="Shan H."/>
            <person name="Telgmann-Rauber A."/>
            <person name="Kanno A."/>
            <person name="Yue Z."/>
            <person name="Chen H."/>
            <person name="Li W."/>
            <person name="Chen Y."/>
            <person name="Xu X."/>
            <person name="Zhang Y."/>
            <person name="Luo S."/>
            <person name="Chen H."/>
            <person name="Gao J."/>
            <person name="Mao Z."/>
            <person name="Pires J.C."/>
            <person name="Luo M."/>
            <person name="Kudrna D."/>
            <person name="Wing R.A."/>
            <person name="Meyers B.C."/>
            <person name="Yi K."/>
            <person name="Kong H."/>
            <person name="Lavrijsen P."/>
            <person name="Sunseri F."/>
            <person name="Falavigna A."/>
            <person name="Ye Y."/>
            <person name="Leebens-Mack J.H."/>
            <person name="Chen G."/>
        </authorList>
    </citation>
    <scope>NUCLEOTIDE SEQUENCE [LARGE SCALE GENOMIC DNA]</scope>
    <source>
        <strain evidence="5">cv. DH0086</strain>
    </source>
</reference>
<dbReference type="Gene3D" id="1.10.110.10">
    <property type="entry name" value="Plant lipid-transfer and hydrophobic proteins"/>
    <property type="match status" value="1"/>
</dbReference>
<dbReference type="Pfam" id="PF00234">
    <property type="entry name" value="Tryp_alpha_amyl"/>
    <property type="match status" value="1"/>
</dbReference>
<evidence type="ECO:0000256" key="2">
    <source>
        <dbReference type="SAM" id="SignalP"/>
    </source>
</evidence>
<protein>
    <recommendedName>
        <fullName evidence="1">Non-specific lipid-transfer protein</fullName>
    </recommendedName>
</protein>
<dbReference type="GO" id="GO:0008289">
    <property type="term" value="F:lipid binding"/>
    <property type="evidence" value="ECO:0007669"/>
    <property type="project" value="UniProtKB-KW"/>
</dbReference>
<dbReference type="SUPFAM" id="SSF47699">
    <property type="entry name" value="Bifunctional inhibitor/lipid-transfer protein/seed storage 2S albumin"/>
    <property type="match status" value="1"/>
</dbReference>
<dbReference type="SMART" id="SM00499">
    <property type="entry name" value="AAI"/>
    <property type="match status" value="1"/>
</dbReference>
<name>A0A5P1FFI7_ASPOF</name>
<accession>A0A5P1FFI7</accession>
<comment type="function">
    <text evidence="1">Plant non-specific lipid-transfer proteins transfer phospholipids as well as galactolipids across membranes. May play a role in wax or cutin deposition in the cell walls of expanding epidermal cells and certain secretory tissues.</text>
</comment>
<keyword evidence="1" id="KW-0813">Transport</keyword>
<feature type="domain" description="Bifunctional inhibitor/plant lipid transfer protein/seed storage helical" evidence="3">
    <location>
        <begin position="30"/>
        <end position="103"/>
    </location>
</feature>
<dbReference type="PRINTS" id="PR00382">
    <property type="entry name" value="LIPIDTRNSFER"/>
</dbReference>
<dbReference type="InterPro" id="IPR036312">
    <property type="entry name" value="Bifun_inhib/LTP/seed_sf"/>
</dbReference>
<comment type="similarity">
    <text evidence="1">Belongs to the plant LTP family.</text>
</comment>
<dbReference type="Proteomes" id="UP000243459">
    <property type="component" value="Chromosome 2"/>
</dbReference>
<evidence type="ECO:0000313" key="4">
    <source>
        <dbReference type="EMBL" id="ONK77136.1"/>
    </source>
</evidence>
<dbReference type="AlphaFoldDB" id="A0A5P1FFI7"/>
<keyword evidence="2" id="KW-0732">Signal</keyword>
<dbReference type="EMBL" id="CM007382">
    <property type="protein sequence ID" value="ONK77136.1"/>
    <property type="molecule type" value="Genomic_DNA"/>
</dbReference>
<evidence type="ECO:0000259" key="3">
    <source>
        <dbReference type="SMART" id="SM00499"/>
    </source>
</evidence>
<dbReference type="InterPro" id="IPR016140">
    <property type="entry name" value="Bifunc_inhib/LTP/seed_store"/>
</dbReference>
<keyword evidence="5" id="KW-1185">Reference proteome</keyword>
<dbReference type="PANTHER" id="PTHR33076">
    <property type="entry name" value="NON-SPECIFIC LIPID-TRANSFER PROTEIN 2-RELATED"/>
    <property type="match status" value="1"/>
</dbReference>
<evidence type="ECO:0000313" key="5">
    <source>
        <dbReference type="Proteomes" id="UP000243459"/>
    </source>
</evidence>
<proteinExistence type="inferred from homology"/>
<dbReference type="CDD" id="cd01960">
    <property type="entry name" value="nsLTP1"/>
    <property type="match status" value="1"/>
</dbReference>
<feature type="signal peptide" evidence="2">
    <location>
        <begin position="1"/>
        <end position="26"/>
    </location>
</feature>
<sequence length="115" mass="11366">MPRSLALLSSLLVLALIAVAAPRAESAISCGSVVSYLGPCIKYAQGQGPLTPGCCSGVKGLNAAAQSTPASAGISGLNPQLTAGIPAKCGVNIPYAISTSTDCSKSEMNSPILCT</sequence>
<dbReference type="InterPro" id="IPR000528">
    <property type="entry name" value="Plant_nsLTP"/>
</dbReference>
<dbReference type="Gramene" id="ONK77136">
    <property type="protein sequence ID" value="ONK77136"/>
    <property type="gene ID" value="A4U43_C02F3470"/>
</dbReference>
<evidence type="ECO:0000256" key="1">
    <source>
        <dbReference type="RuleBase" id="RU000628"/>
    </source>
</evidence>
<dbReference type="GO" id="GO:0006869">
    <property type="term" value="P:lipid transport"/>
    <property type="evidence" value="ECO:0007669"/>
    <property type="project" value="InterPro"/>
</dbReference>
<organism evidence="4 5">
    <name type="scientific">Asparagus officinalis</name>
    <name type="common">Garden asparagus</name>
    <dbReference type="NCBI Taxonomy" id="4686"/>
    <lineage>
        <taxon>Eukaryota</taxon>
        <taxon>Viridiplantae</taxon>
        <taxon>Streptophyta</taxon>
        <taxon>Embryophyta</taxon>
        <taxon>Tracheophyta</taxon>
        <taxon>Spermatophyta</taxon>
        <taxon>Magnoliopsida</taxon>
        <taxon>Liliopsida</taxon>
        <taxon>Asparagales</taxon>
        <taxon>Asparagaceae</taxon>
        <taxon>Asparagoideae</taxon>
        <taxon>Asparagus</taxon>
    </lineage>
</organism>
<feature type="chain" id="PRO_5024447237" description="Non-specific lipid-transfer protein" evidence="2">
    <location>
        <begin position="27"/>
        <end position="115"/>
    </location>
</feature>
<gene>
    <name evidence="4" type="ORF">A4U43_C02F3470</name>
</gene>
<keyword evidence="1" id="KW-0446">Lipid-binding</keyword>